<dbReference type="GO" id="GO:0097367">
    <property type="term" value="F:carbohydrate derivative binding"/>
    <property type="evidence" value="ECO:0007669"/>
    <property type="project" value="InterPro"/>
</dbReference>
<evidence type="ECO:0000313" key="2">
    <source>
        <dbReference type="EMBL" id="AZS50559.1"/>
    </source>
</evidence>
<gene>
    <name evidence="2" type="ORF">DM558_07110</name>
</gene>
<accession>A0A3S9XDP7</accession>
<dbReference type="Gene3D" id="3.40.50.10490">
    <property type="entry name" value="Glucose-6-phosphate isomerase like protein, domain 1"/>
    <property type="match status" value="1"/>
</dbReference>
<dbReference type="EMBL" id="CP029822">
    <property type="protein sequence ID" value="AZS50559.1"/>
    <property type="molecule type" value="Genomic_DNA"/>
</dbReference>
<protein>
    <submittedName>
        <fullName evidence="2">SIS domain-containing protein</fullName>
    </submittedName>
</protein>
<dbReference type="InterPro" id="IPR001347">
    <property type="entry name" value="SIS_dom"/>
</dbReference>
<dbReference type="GO" id="GO:1901135">
    <property type="term" value="P:carbohydrate derivative metabolic process"/>
    <property type="evidence" value="ECO:0007669"/>
    <property type="project" value="InterPro"/>
</dbReference>
<dbReference type="InterPro" id="IPR035461">
    <property type="entry name" value="GmhA/DiaA"/>
</dbReference>
<dbReference type="PROSITE" id="PS51464">
    <property type="entry name" value="SIS"/>
    <property type="match status" value="1"/>
</dbReference>
<reference evidence="3" key="1">
    <citation type="submission" date="2018-06" db="EMBL/GenBank/DDBJ databases">
        <title>Complete genome of Pseudomonas insecticola strain QZS01.</title>
        <authorList>
            <person name="Wang J."/>
            <person name="Su Q."/>
        </authorList>
    </citation>
    <scope>NUCLEOTIDE SEQUENCE [LARGE SCALE GENOMIC DNA]</scope>
    <source>
        <strain evidence="3">QZS01</strain>
    </source>
</reference>
<dbReference type="SUPFAM" id="SSF53697">
    <property type="entry name" value="SIS domain"/>
    <property type="match status" value="1"/>
</dbReference>
<dbReference type="InterPro" id="IPR046348">
    <property type="entry name" value="SIS_dom_sf"/>
</dbReference>
<proteinExistence type="predicted"/>
<keyword evidence="3" id="KW-1185">Reference proteome</keyword>
<sequence length="193" mass="21228">MQERIQTFFHEAIDTLIQVSENLSDEIEKASLLAVNSLLNDGKILSCGNGESAICADYFTTKLLNHYIQKRPSLPAISLNNHAITTAIMTDYDSAEIYSKQIRALGSNKDVLLAITSHTNSDNIIEAIHAAHDREMNVIALTGTDSSAIRSSLLATDIEICVPTHKMVRVQEAHLLITNALCNLIDYQLFGSD</sequence>
<dbReference type="KEGG" id="emo:DM558_07110"/>
<evidence type="ECO:0000259" key="1">
    <source>
        <dbReference type="PROSITE" id="PS51464"/>
    </source>
</evidence>
<organism evidence="2 3">
    <name type="scientific">Entomomonas moraniae</name>
    <dbReference type="NCBI Taxonomy" id="2213226"/>
    <lineage>
        <taxon>Bacteria</taxon>
        <taxon>Pseudomonadati</taxon>
        <taxon>Pseudomonadota</taxon>
        <taxon>Gammaproteobacteria</taxon>
        <taxon>Pseudomonadales</taxon>
        <taxon>Pseudomonadaceae</taxon>
        <taxon>Entomomonas</taxon>
    </lineage>
</organism>
<name>A0A3S9XDP7_9GAMM</name>
<dbReference type="Pfam" id="PF13580">
    <property type="entry name" value="SIS_2"/>
    <property type="match status" value="1"/>
</dbReference>
<dbReference type="PANTHER" id="PTHR30390:SF6">
    <property type="entry name" value="DNAA INITIATOR-ASSOCIATING PROTEIN DIAA"/>
    <property type="match status" value="1"/>
</dbReference>
<evidence type="ECO:0000313" key="3">
    <source>
        <dbReference type="Proteomes" id="UP000273143"/>
    </source>
</evidence>
<dbReference type="InterPro" id="IPR050099">
    <property type="entry name" value="SIS_GmhA/DiaA_subfam"/>
</dbReference>
<dbReference type="Proteomes" id="UP000273143">
    <property type="component" value="Chromosome"/>
</dbReference>
<dbReference type="CDD" id="cd05006">
    <property type="entry name" value="SIS_GmhA"/>
    <property type="match status" value="1"/>
</dbReference>
<dbReference type="PANTHER" id="PTHR30390">
    <property type="entry name" value="SEDOHEPTULOSE 7-PHOSPHATE ISOMERASE / DNAA INITIATOR-ASSOCIATING FACTOR FOR REPLICATION INITIATION"/>
    <property type="match status" value="1"/>
</dbReference>
<feature type="domain" description="SIS" evidence="1">
    <location>
        <begin position="34"/>
        <end position="193"/>
    </location>
</feature>
<dbReference type="AlphaFoldDB" id="A0A3S9XDP7"/>